<name>A5DTX1_LODEL</name>
<sequence>MLDKESDEDIEQQVEFEFAIPPKGPVKNFSKRHNDLAFSLRLPTQDKFIQFVFTTLINLCDPYTQPEETEKYILSVSCVSDLLISLSFSYYYEHSKSNGSDNALNNELEMGSIKFAISTTFFNILQLINKYLNAGDEVKLRFIDNGDDQWQYHVAEWTPSDTDPLNLNLVYSMSCVLIMSLQKLFDIKKEKKKKIDEKDEIDEKEEKEEGKGNGTEKGKQQKEEKDDDNEKADEINDTYCNLLMNPYLHYFLKLWKCHTNIILLGLEIDRRIEFQNHENNEENETPPIIVATLKGSSSIRYVLAWIINQNPSLSPDDDDDDEDDDNDDEIYHHHHQQHQQQQQQQENLSKNIDDSPHHVLEKEHLVSNFDLRSMHDLENESLMNFIQPLARKKANGGAILVDMRLVIIGLLIIYSGTTFVAGDGKSGTSSGESEEQSRRRLNRSKPLAEIGDLLIDLEYADRFDEDIRYMLEYDLDEDGSECECECACKCEMEGVGDKNDFKEDSVKYPEVNHASVATSIVKNENVDIQFDEFGRDWRDIPRGENIHIKPSFLEKFRLYDESSDKTESDDFFTSWKELHDVFDFLCVTSIEGNTDAERLLGQTAVNTIAKAVKEYGEESKKMPEINPGDVATSKVTTDLIHMYLTAPAPEEFVKVVQDNNKAIIPILSITHFELMLHTNNKLARAMMDEMFMCEGHRRLLVWFLTHELNLSNILIDYVFELATGLRGGQVTNAPYQFSRLGDKLILSDVEQLMLLHEFFTSSAFYLSADKGIEIDGGYEVVLAESIAKKLMILLCLMINQLIKRNVIKIEASSSTKDEIYDYSAELLLLLISWIGKVPEARQLYFQIKNASLEQPSTSTTGISPTPDLTTPANKTTTTAAAAAATTTITTRKPTTKSTTTKPTEPTTANPTLAAAGEMTTFQSKRNERLIQIDDERALFFKYNNMTIEEIANDLDLNIRNMRIVNNFIVRMEANISIVLNKNASSQDLEQIEDDFRFFLLNFNTFGKIDNFIELLFRRFEDVITTGDVCHSIETAHVSNSAITTGKSTETPTVNATAEGALSPTPFLIEPLTASIVGAEPELEPEPVPVPEPEPVPEAKPKGKRSKSRKT</sequence>
<reference evidence="2 3" key="1">
    <citation type="journal article" date="2009" name="Nature">
        <title>Evolution of pathogenicity and sexual reproduction in eight Candida genomes.</title>
        <authorList>
            <person name="Butler G."/>
            <person name="Rasmussen M.D."/>
            <person name="Lin M.F."/>
            <person name="Santos M.A."/>
            <person name="Sakthikumar S."/>
            <person name="Munro C.A."/>
            <person name="Rheinbay E."/>
            <person name="Grabherr M."/>
            <person name="Forche A."/>
            <person name="Reedy J.L."/>
            <person name="Agrafioti I."/>
            <person name="Arnaud M.B."/>
            <person name="Bates S."/>
            <person name="Brown A.J."/>
            <person name="Brunke S."/>
            <person name="Costanzo M.C."/>
            <person name="Fitzpatrick D.A."/>
            <person name="de Groot P.W."/>
            <person name="Harris D."/>
            <person name="Hoyer L.L."/>
            <person name="Hube B."/>
            <person name="Klis F.M."/>
            <person name="Kodira C."/>
            <person name="Lennard N."/>
            <person name="Logue M.E."/>
            <person name="Martin R."/>
            <person name="Neiman A.M."/>
            <person name="Nikolaou E."/>
            <person name="Quail M.A."/>
            <person name="Quinn J."/>
            <person name="Santos M.C."/>
            <person name="Schmitzberger F.F."/>
            <person name="Sherlock G."/>
            <person name="Shah P."/>
            <person name="Silverstein K.A."/>
            <person name="Skrzypek M.S."/>
            <person name="Soll D."/>
            <person name="Staggs R."/>
            <person name="Stansfield I."/>
            <person name="Stumpf M.P."/>
            <person name="Sudbery P.E."/>
            <person name="Srikantha T."/>
            <person name="Zeng Q."/>
            <person name="Berman J."/>
            <person name="Berriman M."/>
            <person name="Heitman J."/>
            <person name="Gow N.A."/>
            <person name="Lorenz M.C."/>
            <person name="Birren B.W."/>
            <person name="Kellis M."/>
            <person name="Cuomo C.A."/>
        </authorList>
    </citation>
    <scope>NUCLEOTIDE SEQUENCE [LARGE SCALE GENOMIC DNA]</scope>
    <source>
        <strain evidence="3">ATCC 11503 / BCRC 21390 / CBS 2605 / JCM 1781 / NBRC 1676 / NRRL YB-4239</strain>
    </source>
</reference>
<dbReference type="AlphaFoldDB" id="A5DTX1"/>
<feature type="compositionally biased region" description="Basic residues" evidence="1">
    <location>
        <begin position="1101"/>
        <end position="1110"/>
    </location>
</feature>
<dbReference type="EMBL" id="CH981524">
    <property type="protein sequence ID" value="EDK42629.1"/>
    <property type="molecule type" value="Genomic_DNA"/>
</dbReference>
<dbReference type="OrthoDB" id="3980110at2759"/>
<feature type="region of interest" description="Disordered" evidence="1">
    <location>
        <begin position="423"/>
        <end position="442"/>
    </location>
</feature>
<feature type="compositionally biased region" description="Basic and acidic residues" evidence="1">
    <location>
        <begin position="207"/>
        <end position="224"/>
    </location>
</feature>
<proteinExistence type="predicted"/>
<feature type="compositionally biased region" description="Acidic residues" evidence="1">
    <location>
        <begin position="315"/>
        <end position="328"/>
    </location>
</feature>
<feature type="region of interest" description="Disordered" evidence="1">
    <location>
        <begin position="311"/>
        <end position="348"/>
    </location>
</feature>
<evidence type="ECO:0000313" key="3">
    <source>
        <dbReference type="Proteomes" id="UP000001996"/>
    </source>
</evidence>
<organism evidence="2 3">
    <name type="scientific">Lodderomyces elongisporus (strain ATCC 11503 / CBS 2605 / JCM 1781 / NBRC 1676 / NRRL YB-4239)</name>
    <name type="common">Yeast</name>
    <name type="synonym">Saccharomyces elongisporus</name>
    <dbReference type="NCBI Taxonomy" id="379508"/>
    <lineage>
        <taxon>Eukaryota</taxon>
        <taxon>Fungi</taxon>
        <taxon>Dikarya</taxon>
        <taxon>Ascomycota</taxon>
        <taxon>Saccharomycotina</taxon>
        <taxon>Pichiomycetes</taxon>
        <taxon>Debaryomycetaceae</taxon>
        <taxon>Candida/Lodderomyces clade</taxon>
        <taxon>Lodderomyces</taxon>
    </lineage>
</organism>
<feature type="region of interest" description="Disordered" evidence="1">
    <location>
        <begin position="196"/>
        <end position="231"/>
    </location>
</feature>
<dbReference type="Proteomes" id="UP000001996">
    <property type="component" value="Unassembled WGS sequence"/>
</dbReference>
<feature type="region of interest" description="Disordered" evidence="1">
    <location>
        <begin position="891"/>
        <end position="910"/>
    </location>
</feature>
<protein>
    <submittedName>
        <fullName evidence="2">Uncharacterized protein</fullName>
    </submittedName>
</protein>
<feature type="compositionally biased region" description="Pro residues" evidence="1">
    <location>
        <begin position="1085"/>
        <end position="1097"/>
    </location>
</feature>
<dbReference type="FunCoup" id="A5DTX1">
    <property type="interactions" value="80"/>
</dbReference>
<dbReference type="VEuPathDB" id="FungiDB:LELG_00807"/>
<dbReference type="STRING" id="379508.A5DTX1"/>
<evidence type="ECO:0000256" key="1">
    <source>
        <dbReference type="SAM" id="MobiDB-lite"/>
    </source>
</evidence>
<feature type="region of interest" description="Disordered" evidence="1">
    <location>
        <begin position="1075"/>
        <end position="1110"/>
    </location>
</feature>
<dbReference type="GeneID" id="5234834"/>
<accession>A5DTX1</accession>
<dbReference type="eggNOG" id="ENOG502QT7N">
    <property type="taxonomic scope" value="Eukaryota"/>
</dbReference>
<dbReference type="InParanoid" id="A5DTX1"/>
<dbReference type="HOGENOM" id="CLU_324955_0_0_1"/>
<evidence type="ECO:0000313" key="2">
    <source>
        <dbReference type="EMBL" id="EDK42629.1"/>
    </source>
</evidence>
<dbReference type="OMA" id="EMLMCSG"/>
<dbReference type="KEGG" id="lel:PVL30_000775"/>
<keyword evidence="3" id="KW-1185">Reference proteome</keyword>
<gene>
    <name evidence="2" type="ORF">LELG_00807</name>
</gene>